<proteinExistence type="predicted"/>
<reference evidence="4" key="1">
    <citation type="submission" date="2022-11" db="UniProtKB">
        <authorList>
            <consortium name="WormBaseParasite"/>
        </authorList>
    </citation>
    <scope>IDENTIFICATION</scope>
</reference>
<feature type="region of interest" description="Disordered" evidence="1">
    <location>
        <begin position="141"/>
        <end position="185"/>
    </location>
</feature>
<sequence>MKHKNKNIIVFIMPILNLFIVEAINPLANTLGSVPQASVPISAESYKNTGELKLQEMPIYGQKNENKIVAEGGKRKKKKNKNKKIKQTFSDPNNKYSVLSELNEEEEKKVLDKGNESKSKGKEILLEEGCEECNGICDEEEDEVNDGNKSLESNRKIRGRSLKGGGGGGGHGGGGGGRGGSGGGGRGFSGGKGGYGGKGSYGGGYEGHGYGNTKGATRGYYGRPYYGSYGPYFYPVYYPYGGYYVGDSSPSSNDEGNCCCPKHTVTVVLTMMLAFTALSPGTQMGCRLYPDLDIYSLPNCVVDTSSNSTGPPLYNCKFSAAYRVHSDAFHKQMKKGPFQLLCPIGKDGGTEVLAESNATCNVDEKRLCHIMFNKTN</sequence>
<evidence type="ECO:0000313" key="3">
    <source>
        <dbReference type="Proteomes" id="UP000887563"/>
    </source>
</evidence>
<evidence type="ECO:0000313" key="4">
    <source>
        <dbReference type="WBParaSite" id="Minc3s01206g21700"/>
    </source>
</evidence>
<feature type="compositionally biased region" description="Gly residues" evidence="1">
    <location>
        <begin position="162"/>
        <end position="185"/>
    </location>
</feature>
<feature type="compositionally biased region" description="Basic residues" evidence="1">
    <location>
        <begin position="74"/>
        <end position="86"/>
    </location>
</feature>
<dbReference type="AlphaFoldDB" id="A0A914M547"/>
<dbReference type="WBParaSite" id="Minc3s01206g21700">
    <property type="protein sequence ID" value="Minc3s01206g21700"/>
    <property type="gene ID" value="Minc3s01206g21700"/>
</dbReference>
<name>A0A914M547_MELIC</name>
<evidence type="ECO:0000256" key="1">
    <source>
        <dbReference type="SAM" id="MobiDB-lite"/>
    </source>
</evidence>
<accession>A0A914M547</accession>
<keyword evidence="2" id="KW-0732">Signal</keyword>
<feature type="signal peptide" evidence="2">
    <location>
        <begin position="1"/>
        <end position="23"/>
    </location>
</feature>
<feature type="region of interest" description="Disordered" evidence="1">
    <location>
        <begin position="73"/>
        <end position="95"/>
    </location>
</feature>
<dbReference type="Proteomes" id="UP000887563">
    <property type="component" value="Unplaced"/>
</dbReference>
<protein>
    <submittedName>
        <fullName evidence="4">Uncharacterized protein</fullName>
    </submittedName>
</protein>
<feature type="chain" id="PRO_5037125998" evidence="2">
    <location>
        <begin position="24"/>
        <end position="376"/>
    </location>
</feature>
<evidence type="ECO:0000256" key="2">
    <source>
        <dbReference type="SAM" id="SignalP"/>
    </source>
</evidence>
<keyword evidence="3" id="KW-1185">Reference proteome</keyword>
<organism evidence="3 4">
    <name type="scientific">Meloidogyne incognita</name>
    <name type="common">Southern root-knot nematode worm</name>
    <name type="synonym">Oxyuris incognita</name>
    <dbReference type="NCBI Taxonomy" id="6306"/>
    <lineage>
        <taxon>Eukaryota</taxon>
        <taxon>Metazoa</taxon>
        <taxon>Ecdysozoa</taxon>
        <taxon>Nematoda</taxon>
        <taxon>Chromadorea</taxon>
        <taxon>Rhabditida</taxon>
        <taxon>Tylenchina</taxon>
        <taxon>Tylenchomorpha</taxon>
        <taxon>Tylenchoidea</taxon>
        <taxon>Meloidogynidae</taxon>
        <taxon>Meloidogyninae</taxon>
        <taxon>Meloidogyne</taxon>
        <taxon>Meloidogyne incognita group</taxon>
    </lineage>
</organism>